<keyword evidence="3" id="KW-1185">Reference proteome</keyword>
<proteinExistence type="predicted"/>
<dbReference type="EMBL" id="JAMOIL010000001">
    <property type="protein sequence ID" value="MCM0618920.1"/>
    <property type="molecule type" value="Genomic_DNA"/>
</dbReference>
<gene>
    <name evidence="2" type="ORF">M8330_01260</name>
</gene>
<reference evidence="2" key="1">
    <citation type="submission" date="2022-05" db="EMBL/GenBank/DDBJ databases">
        <authorList>
            <person name="Tuo L."/>
        </authorList>
    </citation>
    <scope>NUCLEOTIDE SEQUENCE</scope>
    <source>
        <strain evidence="2">BSK12Z-4</strain>
    </source>
</reference>
<dbReference type="InterPro" id="IPR042226">
    <property type="entry name" value="eFR1_2_sf"/>
</dbReference>
<dbReference type="SUPFAM" id="SSF53137">
    <property type="entry name" value="Translational machinery components"/>
    <property type="match status" value="1"/>
</dbReference>
<dbReference type="InterPro" id="IPR040783">
    <property type="entry name" value="VLRF1"/>
</dbReference>
<dbReference type="Pfam" id="PF18859">
    <property type="entry name" value="acVLRF1"/>
    <property type="match status" value="1"/>
</dbReference>
<evidence type="ECO:0000259" key="1">
    <source>
        <dbReference type="Pfam" id="PF18859"/>
    </source>
</evidence>
<dbReference type="Gene3D" id="3.30.420.60">
    <property type="entry name" value="eRF1 domain 2"/>
    <property type="match status" value="1"/>
</dbReference>
<dbReference type="Proteomes" id="UP001139485">
    <property type="component" value="Unassembled WGS sequence"/>
</dbReference>
<organism evidence="2 3">
    <name type="scientific">Nocardioides bruguierae</name>
    <dbReference type="NCBI Taxonomy" id="2945102"/>
    <lineage>
        <taxon>Bacteria</taxon>
        <taxon>Bacillati</taxon>
        <taxon>Actinomycetota</taxon>
        <taxon>Actinomycetes</taxon>
        <taxon>Propionibacteriales</taxon>
        <taxon>Nocardioidaceae</taxon>
        <taxon>Nocardioides</taxon>
    </lineage>
</organism>
<protein>
    <recommendedName>
        <fullName evidence="1">Actinobacteria/chloroflexi VLRF1 release factor domain-containing protein</fullName>
    </recommendedName>
</protein>
<comment type="caution">
    <text evidence="2">The sequence shown here is derived from an EMBL/GenBank/DDBJ whole genome shotgun (WGS) entry which is preliminary data.</text>
</comment>
<dbReference type="AlphaFoldDB" id="A0A9X2D4I5"/>
<evidence type="ECO:0000313" key="3">
    <source>
        <dbReference type="Proteomes" id="UP001139485"/>
    </source>
</evidence>
<dbReference type="NCBIfam" id="NF041024">
    <property type="entry name" value="acVLRF1_NCBI"/>
    <property type="match status" value="1"/>
</dbReference>
<dbReference type="RefSeq" id="WP_250825859.1">
    <property type="nucleotide sequence ID" value="NZ_JAMOIL010000001.1"/>
</dbReference>
<sequence length="217" mass="22559">MPTDGATTLLLPAQRLPRWLENFARRHGDPAFDLDAGVLVGRAPDGAWCRVALPGGHEATAPDAADVAAQAGALARADRGVLLVRRGGFAVALVRDGAVVASKVGQRHVQGRTKAGGWSQQRFARRRDAQARVAGEAAAGHAARVLDGLVGPLVTGGDRAIVGEVLEDLRLGSAHPDAAVAGVVVDERFLDVPDPRRDVLDRAVVDAAALQVVVHNG</sequence>
<accession>A0A9X2D4I5</accession>
<name>A0A9X2D4I5_9ACTN</name>
<feature type="domain" description="Actinobacteria/chloroflexi VLRF1 release factor" evidence="1">
    <location>
        <begin position="80"/>
        <end position="212"/>
    </location>
</feature>
<evidence type="ECO:0000313" key="2">
    <source>
        <dbReference type="EMBL" id="MCM0618920.1"/>
    </source>
</evidence>